<dbReference type="EMBL" id="UGPW01000001">
    <property type="protein sequence ID" value="STY87657.1"/>
    <property type="molecule type" value="Genomic_DNA"/>
</dbReference>
<accession>A0A2X1TNY9</accession>
<dbReference type="GO" id="GO:0005829">
    <property type="term" value="C:cytosol"/>
    <property type="evidence" value="ECO:0007669"/>
    <property type="project" value="TreeGrafter"/>
</dbReference>
<dbReference type="InterPro" id="IPR050740">
    <property type="entry name" value="Aldehyde_DH_Superfamily"/>
</dbReference>
<dbReference type="Gene3D" id="3.40.605.10">
    <property type="entry name" value="Aldehyde Dehydrogenase, Chain A, domain 1"/>
    <property type="match status" value="1"/>
</dbReference>
<gene>
    <name evidence="4" type="primary">gabD_4</name>
    <name evidence="4" type="ORF">NCTC11227_01676</name>
</gene>
<dbReference type="SUPFAM" id="SSF53720">
    <property type="entry name" value="ALDH-like"/>
    <property type="match status" value="1"/>
</dbReference>
<dbReference type="GO" id="GO:0036243">
    <property type="term" value="F:succinate-semialdehyde dehydrogenase (NADP+) activity"/>
    <property type="evidence" value="ECO:0007669"/>
    <property type="project" value="UniProtKB-EC"/>
</dbReference>
<sequence length="189" mass="21221">MLEATDHHAQRPHQRLQHFTKNENVVRLTHSNLFKQAVLIDNTWQDAKSGESIDVFNPFNDEKIGTVPNLSVDEVTAAICSAKQAQKAWAAKTAHGRGVVLNRWAELIDEHIEDLSIIMTIEQGKPLKESTNEIHYASSLIRWFAEEGKRIYGDTIAAKDKNLRHIILKEPIGVCCHHALELSIGNDGS</sequence>
<dbReference type="PANTHER" id="PTHR43353:SF5">
    <property type="entry name" value="SUCCINATE-SEMIALDEHYDE DEHYDROGENASE, MITOCHONDRIAL"/>
    <property type="match status" value="1"/>
</dbReference>
<feature type="domain" description="Aldehyde dehydrogenase" evidence="3">
    <location>
        <begin position="44"/>
        <end position="175"/>
    </location>
</feature>
<dbReference type="InterPro" id="IPR016161">
    <property type="entry name" value="Ald_DH/histidinol_DH"/>
</dbReference>
<reference evidence="4 5" key="1">
    <citation type="submission" date="2018-06" db="EMBL/GenBank/DDBJ databases">
        <authorList>
            <consortium name="Pathogen Informatics"/>
            <person name="Doyle S."/>
        </authorList>
    </citation>
    <scope>NUCLEOTIDE SEQUENCE [LARGE SCALE GENOMIC DNA]</scope>
    <source>
        <strain evidence="4 5">NCTC11227</strain>
    </source>
</reference>
<dbReference type="EC" id="1.2.1.79" evidence="4"/>
<evidence type="ECO:0000256" key="1">
    <source>
        <dbReference type="ARBA" id="ARBA00009986"/>
    </source>
</evidence>
<evidence type="ECO:0000313" key="4">
    <source>
        <dbReference type="EMBL" id="STY87657.1"/>
    </source>
</evidence>
<dbReference type="InterPro" id="IPR015590">
    <property type="entry name" value="Aldehyde_DH_dom"/>
</dbReference>
<dbReference type="Pfam" id="PF00171">
    <property type="entry name" value="Aldedh"/>
    <property type="match status" value="1"/>
</dbReference>
<dbReference type="GO" id="GO:0004777">
    <property type="term" value="F:succinate-semialdehyde dehydrogenase (NAD+) activity"/>
    <property type="evidence" value="ECO:0007669"/>
    <property type="project" value="TreeGrafter"/>
</dbReference>
<dbReference type="PANTHER" id="PTHR43353">
    <property type="entry name" value="SUCCINATE-SEMIALDEHYDE DEHYDROGENASE, MITOCHONDRIAL"/>
    <property type="match status" value="1"/>
</dbReference>
<name>A0A2X1TNY9_9GAMM</name>
<dbReference type="GO" id="GO:0009450">
    <property type="term" value="P:gamma-aminobutyric acid catabolic process"/>
    <property type="evidence" value="ECO:0007669"/>
    <property type="project" value="TreeGrafter"/>
</dbReference>
<organism evidence="4 5">
    <name type="scientific">Moraxella ovis</name>
    <dbReference type="NCBI Taxonomy" id="29433"/>
    <lineage>
        <taxon>Bacteria</taxon>
        <taxon>Pseudomonadati</taxon>
        <taxon>Pseudomonadota</taxon>
        <taxon>Gammaproteobacteria</taxon>
        <taxon>Moraxellales</taxon>
        <taxon>Moraxellaceae</taxon>
        <taxon>Moraxella</taxon>
    </lineage>
</organism>
<evidence type="ECO:0000313" key="5">
    <source>
        <dbReference type="Proteomes" id="UP000255102"/>
    </source>
</evidence>
<dbReference type="Proteomes" id="UP000255102">
    <property type="component" value="Unassembled WGS sequence"/>
</dbReference>
<dbReference type="AlphaFoldDB" id="A0A2X1TNY9"/>
<proteinExistence type="inferred from homology"/>
<keyword evidence="2 4" id="KW-0560">Oxidoreductase</keyword>
<comment type="similarity">
    <text evidence="1">Belongs to the aldehyde dehydrogenase family.</text>
</comment>
<protein>
    <submittedName>
        <fullName evidence="4">Succinate-semialdehyde dehydrogenase [NADP(+)] GabD</fullName>
        <ecNumber evidence="4">1.2.1.79</ecNumber>
    </submittedName>
</protein>
<evidence type="ECO:0000256" key="2">
    <source>
        <dbReference type="ARBA" id="ARBA00023002"/>
    </source>
</evidence>
<evidence type="ECO:0000259" key="3">
    <source>
        <dbReference type="Pfam" id="PF00171"/>
    </source>
</evidence>
<dbReference type="InterPro" id="IPR016162">
    <property type="entry name" value="Ald_DH_N"/>
</dbReference>